<feature type="domain" description="Exocyst complex subunit EXOC6/Sec15 C-terminal" evidence="6">
    <location>
        <begin position="94"/>
        <end position="255"/>
    </location>
</feature>
<dbReference type="PANTHER" id="PTHR12702:SF0">
    <property type="entry name" value="EXOCYST COMPLEX COMPONENT 6"/>
    <property type="match status" value="1"/>
</dbReference>
<evidence type="ECO:0000313" key="7">
    <source>
        <dbReference type="EMBL" id="KGB32036.1"/>
    </source>
</evidence>
<dbReference type="Pfam" id="PF04091">
    <property type="entry name" value="Sec15_C"/>
    <property type="match status" value="2"/>
</dbReference>
<keyword evidence="3" id="KW-0268">Exocytosis</keyword>
<evidence type="ECO:0000256" key="4">
    <source>
        <dbReference type="ARBA" id="ARBA00023054"/>
    </source>
</evidence>
<feature type="compositionally biased region" description="Low complexity" evidence="5">
    <location>
        <begin position="391"/>
        <end position="410"/>
    </location>
</feature>
<proteinExistence type="inferred from homology"/>
<dbReference type="STRING" id="6185.A0A095ADZ2"/>
<dbReference type="InterPro" id="IPR042045">
    <property type="entry name" value="EXOC6/Sec15_C_dom1"/>
</dbReference>
<dbReference type="InterPro" id="IPR042044">
    <property type="entry name" value="EXOC6PINT-1/Sec15/Tip20_C_dom2"/>
</dbReference>
<feature type="region of interest" description="Disordered" evidence="5">
    <location>
        <begin position="327"/>
        <end position="347"/>
    </location>
</feature>
<name>A0A095ADZ2_SCHHA</name>
<evidence type="ECO:0000256" key="2">
    <source>
        <dbReference type="ARBA" id="ARBA00022448"/>
    </source>
</evidence>
<dbReference type="InterPro" id="IPR007225">
    <property type="entry name" value="EXOC6/Sec15"/>
</dbReference>
<sequence>MRNYGEFFSGICGFFVVDDFIRHTLSGSSVFYQTYLDELWVHTVNRLIDFVHVNAKSCDSPNDLIKLKDYLIIFERTMQNLGFPITGLTETIGIVQRYYHRLLASQWKFKFEAIIAEDSYETIKISNSEQLAEFLEMYPPGDTVEFSELPFPKQLCFSWMVPKIYQTVREYINLCYRFCENMDLAYTELEDTINRATNFLFSQCLNTVLTSGVRSSLRQLPRLTQFCINLDELETVCGHLDNYLQYTLLDEASSITSGRLKDFAMIRVLAHSVNCLKSIARQLNCVDILTTENKTKQTDNVNFGQLIHSCRVMPLCIAVYTANRHDNQREDPDMTTSVTLNSGANPPRSRLQGASLLKDIRVLVEDQICNHLKDNVAKFINLSNYDDTDDNNSGQTNNNTNKNDQLLNNSQTVDGRNGVSYITNTKIKPTENIVHLTSWLKSVFDSFSNLPPKIAQTACISVCKHIARLLYDVLFGSQVRSLSETGLQQLSIDLSLCESFARSQPVPGLDRTTLWLIFADLRQLLDLYHKDDWTSYIAFRKNVTGSGKYGSAYDRVPPSVAIKLLERLRDSDKKRTGFLQAMRKEERGRKKKLEDIIRQLRELNVTPRNN</sequence>
<gene>
    <name evidence="7" type="ORF">MS3_00146</name>
</gene>
<accession>A0A095ADZ2</accession>
<feature type="domain" description="Exocyst complex subunit EXOC6/Sec15 C-terminal" evidence="6">
    <location>
        <begin position="425"/>
        <end position="567"/>
    </location>
</feature>
<dbReference type="PANTHER" id="PTHR12702">
    <property type="entry name" value="SEC15"/>
    <property type="match status" value="1"/>
</dbReference>
<keyword evidence="4" id="KW-0175">Coiled coil</keyword>
<evidence type="ECO:0000259" key="6">
    <source>
        <dbReference type="Pfam" id="PF04091"/>
    </source>
</evidence>
<dbReference type="GO" id="GO:0090522">
    <property type="term" value="P:vesicle tethering involved in exocytosis"/>
    <property type="evidence" value="ECO:0007669"/>
    <property type="project" value="InterPro"/>
</dbReference>
<reference evidence="7" key="1">
    <citation type="journal article" date="2012" name="Nat. Genet.">
        <title>Whole-genome sequence of Schistosoma haematobium.</title>
        <authorList>
            <person name="Young N.D."/>
            <person name="Jex A.R."/>
            <person name="Li B."/>
            <person name="Liu S."/>
            <person name="Yang L."/>
            <person name="Xiong Z."/>
            <person name="Li Y."/>
            <person name="Cantacessi C."/>
            <person name="Hall R.S."/>
            <person name="Xu X."/>
            <person name="Chen F."/>
            <person name="Wu X."/>
            <person name="Zerlotini A."/>
            <person name="Oliveira G."/>
            <person name="Hofmann A."/>
            <person name="Zhang G."/>
            <person name="Fang X."/>
            <person name="Kang Y."/>
            <person name="Campbell B.E."/>
            <person name="Loukas A."/>
            <person name="Ranganathan S."/>
            <person name="Rollinson D."/>
            <person name="Rinaldi G."/>
            <person name="Brindley P.J."/>
            <person name="Yang H."/>
            <person name="Wang J."/>
            <person name="Wang J."/>
            <person name="Gasser R.B."/>
        </authorList>
    </citation>
    <scope>NUCLEOTIDE SEQUENCE [LARGE SCALE GENOMIC DNA]</scope>
</reference>
<protein>
    <submittedName>
        <fullName evidence="7">Exocyst complex component 6B</fullName>
    </submittedName>
</protein>
<evidence type="ECO:0000256" key="5">
    <source>
        <dbReference type="SAM" id="MobiDB-lite"/>
    </source>
</evidence>
<dbReference type="InterPro" id="IPR046361">
    <property type="entry name" value="EXOC6/Sec15_C"/>
</dbReference>
<evidence type="ECO:0000256" key="1">
    <source>
        <dbReference type="ARBA" id="ARBA00007944"/>
    </source>
</evidence>
<feature type="region of interest" description="Disordered" evidence="5">
    <location>
        <begin position="387"/>
        <end position="412"/>
    </location>
</feature>
<feature type="compositionally biased region" description="Polar residues" evidence="5">
    <location>
        <begin position="334"/>
        <end position="344"/>
    </location>
</feature>
<dbReference type="EMBL" id="KL250490">
    <property type="protein sequence ID" value="KGB32036.1"/>
    <property type="molecule type" value="Genomic_DNA"/>
</dbReference>
<dbReference type="GO" id="GO:0000145">
    <property type="term" value="C:exocyst"/>
    <property type="evidence" value="ECO:0007669"/>
    <property type="project" value="TreeGrafter"/>
</dbReference>
<dbReference type="AlphaFoldDB" id="A0A095ADZ2"/>
<organism evidence="7">
    <name type="scientific">Schistosoma haematobium</name>
    <name type="common">Blood fluke</name>
    <dbReference type="NCBI Taxonomy" id="6185"/>
    <lineage>
        <taxon>Eukaryota</taxon>
        <taxon>Metazoa</taxon>
        <taxon>Spiralia</taxon>
        <taxon>Lophotrochozoa</taxon>
        <taxon>Platyhelminthes</taxon>
        <taxon>Trematoda</taxon>
        <taxon>Digenea</taxon>
        <taxon>Strigeidida</taxon>
        <taxon>Schistosomatoidea</taxon>
        <taxon>Schistosomatidae</taxon>
        <taxon>Schistosoma</taxon>
    </lineage>
</organism>
<dbReference type="GO" id="GO:0006893">
    <property type="term" value="P:Golgi to plasma membrane transport"/>
    <property type="evidence" value="ECO:0007669"/>
    <property type="project" value="TreeGrafter"/>
</dbReference>
<dbReference type="GO" id="GO:0016020">
    <property type="term" value="C:membrane"/>
    <property type="evidence" value="ECO:0007669"/>
    <property type="project" value="TreeGrafter"/>
</dbReference>
<dbReference type="Gene3D" id="1.10.357.30">
    <property type="entry name" value="Exocyst complex subunit Sec15 C-terminal domain, N-terminal subdomain"/>
    <property type="match status" value="1"/>
</dbReference>
<evidence type="ECO:0000256" key="3">
    <source>
        <dbReference type="ARBA" id="ARBA00022483"/>
    </source>
</evidence>
<comment type="similarity">
    <text evidence="1">Belongs to the SEC15 family.</text>
</comment>
<dbReference type="Gene3D" id="1.20.58.670">
    <property type="entry name" value="Dsl1p vesicle tethering complex, Tip20p subunit, domain D"/>
    <property type="match status" value="1"/>
</dbReference>
<dbReference type="GO" id="GO:0006886">
    <property type="term" value="P:intracellular protein transport"/>
    <property type="evidence" value="ECO:0007669"/>
    <property type="project" value="InterPro"/>
</dbReference>
<keyword evidence="2" id="KW-0813">Transport</keyword>